<organism evidence="1 2">
    <name type="scientific">Persicobacter diffluens</name>
    <dbReference type="NCBI Taxonomy" id="981"/>
    <lineage>
        <taxon>Bacteria</taxon>
        <taxon>Pseudomonadati</taxon>
        <taxon>Bacteroidota</taxon>
        <taxon>Cytophagia</taxon>
        <taxon>Cytophagales</taxon>
        <taxon>Persicobacteraceae</taxon>
        <taxon>Persicobacter</taxon>
    </lineage>
</organism>
<reference evidence="1 2" key="1">
    <citation type="submission" date="2021-12" db="EMBL/GenBank/DDBJ databases">
        <title>Genome sequencing of bacteria with rrn-lacking chromosome and rrn-plasmid.</title>
        <authorList>
            <person name="Anda M."/>
            <person name="Iwasaki W."/>
        </authorList>
    </citation>
    <scope>NUCLEOTIDE SEQUENCE [LARGE SCALE GENOMIC DNA]</scope>
    <source>
        <strain evidence="1 2">NBRC 15940</strain>
    </source>
</reference>
<dbReference type="AlphaFoldDB" id="A0AAN4W316"/>
<protein>
    <submittedName>
        <fullName evidence="1">Uncharacterized protein</fullName>
    </submittedName>
</protein>
<dbReference type="Proteomes" id="UP001310022">
    <property type="component" value="Unassembled WGS sequence"/>
</dbReference>
<dbReference type="EMBL" id="BQKE01000003">
    <property type="protein sequence ID" value="GJM63781.1"/>
    <property type="molecule type" value="Genomic_DNA"/>
</dbReference>
<keyword evidence="2" id="KW-1185">Reference proteome</keyword>
<evidence type="ECO:0000313" key="2">
    <source>
        <dbReference type="Proteomes" id="UP001310022"/>
    </source>
</evidence>
<comment type="caution">
    <text evidence="1">The sequence shown here is derived from an EMBL/GenBank/DDBJ whole genome shotgun (WGS) entry which is preliminary data.</text>
</comment>
<name>A0AAN4W316_9BACT</name>
<sequence>MIYDSRSKILYDENGVELRNCKCEKCDFWEEFRNCGKGVCPKCKRQILTTKDYSESELMELAKKDFCFKYEMDQDNIVFIF</sequence>
<gene>
    <name evidence="1" type="ORF">PEDI_43330</name>
</gene>
<evidence type="ECO:0000313" key="1">
    <source>
        <dbReference type="EMBL" id="GJM63781.1"/>
    </source>
</evidence>
<proteinExistence type="predicted"/>
<accession>A0AAN4W316</accession>